<name>A0AAN7WCL3_9PEZI</name>
<dbReference type="CDD" id="cd09917">
    <property type="entry name" value="F-box_SF"/>
    <property type="match status" value="1"/>
</dbReference>
<evidence type="ECO:0000313" key="3">
    <source>
        <dbReference type="Proteomes" id="UP001310594"/>
    </source>
</evidence>
<proteinExistence type="predicted"/>
<sequence>MACANKHLHSNNPRHYNNLVCRRPQHSGEGDRHSVGSFHDQCREKLSTHIDHTVFQRARSRLTGSSPPLELDRKMATTAALAVVELLESILVNLDFHDLLAARAVSKQWRSATSQSLALRRILFLAPMFDTMMGVDMEASRSSHELHAVTLTAQRYGYDTHPLSLPTSYSKMRRSINANSAMGSVTCVPYASIDSVPESYICVFKWLVEAMRRVPESEFCKSMYLTEPPCTAVELYIRPSYEAFQGLIGTFSSATLRVQNGIKLGMIVATAEDMLEHLEVQQGMEVFIRFQG</sequence>
<dbReference type="AlphaFoldDB" id="A0AAN7WCL3"/>
<organism evidence="2 3">
    <name type="scientific">Elasticomyces elasticus</name>
    <dbReference type="NCBI Taxonomy" id="574655"/>
    <lineage>
        <taxon>Eukaryota</taxon>
        <taxon>Fungi</taxon>
        <taxon>Dikarya</taxon>
        <taxon>Ascomycota</taxon>
        <taxon>Pezizomycotina</taxon>
        <taxon>Dothideomycetes</taxon>
        <taxon>Dothideomycetidae</taxon>
        <taxon>Mycosphaerellales</taxon>
        <taxon>Teratosphaeriaceae</taxon>
        <taxon>Elasticomyces</taxon>
    </lineage>
</organism>
<dbReference type="Pfam" id="PF12937">
    <property type="entry name" value="F-box-like"/>
    <property type="match status" value="1"/>
</dbReference>
<evidence type="ECO:0000259" key="1">
    <source>
        <dbReference type="Pfam" id="PF12937"/>
    </source>
</evidence>
<dbReference type="Proteomes" id="UP001310594">
    <property type="component" value="Unassembled WGS sequence"/>
</dbReference>
<protein>
    <recommendedName>
        <fullName evidence="1">F-box domain-containing protein</fullName>
    </recommendedName>
</protein>
<gene>
    <name evidence="2" type="ORF">LTR97_005084</name>
</gene>
<comment type="caution">
    <text evidence="2">The sequence shown here is derived from an EMBL/GenBank/DDBJ whole genome shotgun (WGS) entry which is preliminary data.</text>
</comment>
<dbReference type="SUPFAM" id="SSF81383">
    <property type="entry name" value="F-box domain"/>
    <property type="match status" value="1"/>
</dbReference>
<accession>A0AAN7WCL3</accession>
<dbReference type="InterPro" id="IPR036047">
    <property type="entry name" value="F-box-like_dom_sf"/>
</dbReference>
<dbReference type="Gene3D" id="1.20.1280.50">
    <property type="match status" value="1"/>
</dbReference>
<feature type="domain" description="F-box" evidence="1">
    <location>
        <begin position="85"/>
        <end position="120"/>
    </location>
</feature>
<reference evidence="2" key="1">
    <citation type="submission" date="2023-08" db="EMBL/GenBank/DDBJ databases">
        <title>Black Yeasts Isolated from many extreme environments.</title>
        <authorList>
            <person name="Coleine C."/>
            <person name="Stajich J.E."/>
            <person name="Selbmann L."/>
        </authorList>
    </citation>
    <scope>NUCLEOTIDE SEQUENCE</scope>
    <source>
        <strain evidence="2">CCFEE 5810</strain>
    </source>
</reference>
<dbReference type="EMBL" id="JAVRQU010000007">
    <property type="protein sequence ID" value="KAK5700567.1"/>
    <property type="molecule type" value="Genomic_DNA"/>
</dbReference>
<evidence type="ECO:0000313" key="2">
    <source>
        <dbReference type="EMBL" id="KAK5700567.1"/>
    </source>
</evidence>
<dbReference type="InterPro" id="IPR001810">
    <property type="entry name" value="F-box_dom"/>
</dbReference>